<evidence type="ECO:0000313" key="1">
    <source>
        <dbReference type="EMBL" id="RLL12127.1"/>
    </source>
</evidence>
<gene>
    <name evidence="1" type="ORF">D4A47_06265</name>
</gene>
<keyword evidence="2" id="KW-1185">Reference proteome</keyword>
<dbReference type="Proteomes" id="UP000276301">
    <property type="component" value="Unassembled WGS sequence"/>
</dbReference>
<organism evidence="1 2">
    <name type="scientific">Anaerotruncus massiliensis</name>
    <name type="common">ex Liu et al. 2021</name>
    <dbReference type="NCBI Taxonomy" id="2321404"/>
    <lineage>
        <taxon>Bacteria</taxon>
        <taxon>Bacillati</taxon>
        <taxon>Bacillota</taxon>
        <taxon>Clostridia</taxon>
        <taxon>Eubacteriales</taxon>
        <taxon>Oscillospiraceae</taxon>
        <taxon>Anaerotruncus</taxon>
    </lineage>
</organism>
<dbReference type="AlphaFoldDB" id="A0A498CMI7"/>
<protein>
    <submittedName>
        <fullName evidence="1">Uncharacterized protein</fullName>
    </submittedName>
</protein>
<dbReference type="EMBL" id="RCHT01000007">
    <property type="protein sequence ID" value="RLL12127.1"/>
    <property type="molecule type" value="Genomic_DNA"/>
</dbReference>
<comment type="caution">
    <text evidence="1">The sequence shown here is derived from an EMBL/GenBank/DDBJ whole genome shotgun (WGS) entry which is preliminary data.</text>
</comment>
<reference evidence="1 2" key="1">
    <citation type="submission" date="2018-10" db="EMBL/GenBank/DDBJ databases">
        <title>Anaerotruncus faecis sp. nov., isolated from human feces.</title>
        <authorList>
            <person name="Wang Y.-J."/>
        </authorList>
    </citation>
    <scope>NUCLEOTIDE SEQUENCE [LARGE SCALE GENOMIC DNA]</scope>
    <source>
        <strain evidence="1 2">22A2-44</strain>
    </source>
</reference>
<evidence type="ECO:0000313" key="2">
    <source>
        <dbReference type="Proteomes" id="UP000276301"/>
    </source>
</evidence>
<accession>A0A498CMI7</accession>
<sequence length="180" mass="20652">MRDGVPIAKFTGAYYDYGEIGEHEYAIRAINADDNFVDSDPVFITINIGRVAQIAPEDDLTKIVRLQFRRGEPAMLSAEMEPAGESMNFAGRKFPIYEFGEFLSESYDSSFSVRTREEWDRIKELAISRKTVLYRDVRGNCFYGIISALQFDQDRYSTDFSISLLRVDHVGRIEYDPAEV</sequence>
<proteinExistence type="predicted"/>
<name>A0A498CMI7_9FIRM</name>